<evidence type="ECO:0000313" key="2">
    <source>
        <dbReference type="Proteomes" id="UP000001542"/>
    </source>
</evidence>
<accession>A2FCI6</accession>
<dbReference type="SMR" id="A2FCI6"/>
<reference evidence="1" key="2">
    <citation type="journal article" date="2007" name="Science">
        <title>Draft genome sequence of the sexually transmitted pathogen Trichomonas vaginalis.</title>
        <authorList>
            <person name="Carlton J.M."/>
            <person name="Hirt R.P."/>
            <person name="Silva J.C."/>
            <person name="Delcher A.L."/>
            <person name="Schatz M."/>
            <person name="Zhao Q."/>
            <person name="Wortman J.R."/>
            <person name="Bidwell S.L."/>
            <person name="Alsmark U.C.M."/>
            <person name="Besteiro S."/>
            <person name="Sicheritz-Ponten T."/>
            <person name="Noel C.J."/>
            <person name="Dacks J.B."/>
            <person name="Foster P.G."/>
            <person name="Simillion C."/>
            <person name="Van de Peer Y."/>
            <person name="Miranda-Saavedra D."/>
            <person name="Barton G.J."/>
            <person name="Westrop G.D."/>
            <person name="Mueller S."/>
            <person name="Dessi D."/>
            <person name="Fiori P.L."/>
            <person name="Ren Q."/>
            <person name="Paulsen I."/>
            <person name="Zhang H."/>
            <person name="Bastida-Corcuera F.D."/>
            <person name="Simoes-Barbosa A."/>
            <person name="Brown M.T."/>
            <person name="Hayes R.D."/>
            <person name="Mukherjee M."/>
            <person name="Okumura C.Y."/>
            <person name="Schneider R."/>
            <person name="Smith A.J."/>
            <person name="Vanacova S."/>
            <person name="Villalvazo M."/>
            <person name="Haas B.J."/>
            <person name="Pertea M."/>
            <person name="Feldblyum T.V."/>
            <person name="Utterback T.R."/>
            <person name="Shu C.L."/>
            <person name="Osoegawa K."/>
            <person name="de Jong P.J."/>
            <person name="Hrdy I."/>
            <person name="Horvathova L."/>
            <person name="Zubacova Z."/>
            <person name="Dolezal P."/>
            <person name="Malik S.B."/>
            <person name="Logsdon J.M. Jr."/>
            <person name="Henze K."/>
            <person name="Gupta A."/>
            <person name="Wang C.C."/>
            <person name="Dunne R.L."/>
            <person name="Upcroft J.A."/>
            <person name="Upcroft P."/>
            <person name="White O."/>
            <person name="Salzberg S.L."/>
            <person name="Tang P."/>
            <person name="Chiu C.-H."/>
            <person name="Lee Y.-S."/>
            <person name="Embley T.M."/>
            <person name="Coombs G.H."/>
            <person name="Mottram J.C."/>
            <person name="Tachezy J."/>
            <person name="Fraser-Liggett C.M."/>
            <person name="Johnson P.J."/>
        </authorList>
    </citation>
    <scope>NUCLEOTIDE SEQUENCE [LARGE SCALE GENOMIC DNA]</scope>
    <source>
        <strain evidence="1">G3</strain>
    </source>
</reference>
<proteinExistence type="predicted"/>
<name>A2FCI6_TRIV3</name>
<dbReference type="VEuPathDB" id="TrichDB:TVAGG3_0151450"/>
<gene>
    <name evidence="1" type="ORF">TVAG_374730</name>
</gene>
<dbReference type="EMBL" id="DS113717">
    <property type="protein sequence ID" value="EAX97392.1"/>
    <property type="molecule type" value="Genomic_DNA"/>
</dbReference>
<organism evidence="1 2">
    <name type="scientific">Trichomonas vaginalis (strain ATCC PRA-98 / G3)</name>
    <dbReference type="NCBI Taxonomy" id="412133"/>
    <lineage>
        <taxon>Eukaryota</taxon>
        <taxon>Metamonada</taxon>
        <taxon>Parabasalia</taxon>
        <taxon>Trichomonadida</taxon>
        <taxon>Trichomonadidae</taxon>
        <taxon>Trichomonas</taxon>
    </lineage>
</organism>
<dbReference type="AlphaFoldDB" id="A2FCI6"/>
<protein>
    <submittedName>
        <fullName evidence="1">Uncharacterized protein</fullName>
    </submittedName>
</protein>
<evidence type="ECO:0000313" key="1">
    <source>
        <dbReference type="EMBL" id="EAX97392.1"/>
    </source>
</evidence>
<dbReference type="Proteomes" id="UP000001542">
    <property type="component" value="Unassembled WGS sequence"/>
</dbReference>
<dbReference type="VEuPathDB" id="TrichDB:TVAG_374730"/>
<dbReference type="InParanoid" id="A2FCI6"/>
<reference evidence="1" key="1">
    <citation type="submission" date="2006-10" db="EMBL/GenBank/DDBJ databases">
        <authorList>
            <person name="Amadeo P."/>
            <person name="Zhao Q."/>
            <person name="Wortman J."/>
            <person name="Fraser-Liggett C."/>
            <person name="Carlton J."/>
        </authorList>
    </citation>
    <scope>NUCLEOTIDE SEQUENCE</scope>
    <source>
        <strain evidence="1">G3</strain>
    </source>
</reference>
<keyword evidence="2" id="KW-1185">Reference proteome</keyword>
<dbReference type="RefSeq" id="XP_001310322.1">
    <property type="nucleotide sequence ID" value="XM_001310321.1"/>
</dbReference>
<dbReference type="KEGG" id="tva:4755176"/>
<sequence length="237" mass="28670">MINYIQSSFKDNQDMLKLYEYVEDNVYEHQNSSTDYISTSDLPFPMDIIDVEKWNKLYNYRDDKYVALFKFCIDKGYPPYIYGLLTSTSQSYFSRPVKIENGLINYGVDNPHQIWTERIIFKEDADRINSYHVDYVNSFIDRLSKWNKIAIKREFKEQMYIDHFIERDLALNRLRSLLKSLVKDSLELYRRQIDEKESTERLIQYNHLLQKYCLQLIEHCQQYLEPKIKSQKVPISF</sequence>